<dbReference type="EMBL" id="VIGW01000009">
    <property type="protein sequence ID" value="TWS18452.1"/>
    <property type="molecule type" value="Genomic_DNA"/>
</dbReference>
<dbReference type="GO" id="GO:0016301">
    <property type="term" value="F:kinase activity"/>
    <property type="evidence" value="ECO:0007669"/>
    <property type="project" value="UniProtKB-KW"/>
</dbReference>
<dbReference type="OrthoDB" id="3638028at2"/>
<dbReference type="GO" id="GO:0016773">
    <property type="term" value="F:phosphotransferase activity, alcohol group as acceptor"/>
    <property type="evidence" value="ECO:0007669"/>
    <property type="project" value="InterPro"/>
</dbReference>
<evidence type="ECO:0000313" key="2">
    <source>
        <dbReference type="Proteomes" id="UP000317291"/>
    </source>
</evidence>
<dbReference type="GO" id="GO:0019748">
    <property type="term" value="P:secondary metabolic process"/>
    <property type="evidence" value="ECO:0007669"/>
    <property type="project" value="InterPro"/>
</dbReference>
<evidence type="ECO:0000313" key="1">
    <source>
        <dbReference type="EMBL" id="TWS18452.1"/>
    </source>
</evidence>
<keyword evidence="1" id="KW-0418">Kinase</keyword>
<keyword evidence="1" id="KW-0808">Transferase</keyword>
<name>A0A5C5R757_9ACTN</name>
<reference evidence="1 2" key="1">
    <citation type="submission" date="2019-06" db="EMBL/GenBank/DDBJ databases">
        <title>Tsukamurella conjunctivitidis sp. nov., Tsukamurella assacharolytica sp. nov. and Tsukamurella sputae sp. nov. isolated from patients with conjunctivitis, bacteraemia (lymphoma) and respiratory infection (sputum) in Hong Kong.</title>
        <authorList>
            <person name="Teng J.L.L."/>
            <person name="Lee H.H."/>
            <person name="Fong J.Y.H."/>
            <person name="Fok K.M.N."/>
            <person name="Lau S.K.P."/>
            <person name="Woo P.C.Y."/>
        </authorList>
    </citation>
    <scope>NUCLEOTIDE SEQUENCE [LARGE SCALE GENOMIC DNA]</scope>
    <source>
        <strain evidence="1 2">HKU71</strain>
    </source>
</reference>
<proteinExistence type="predicted"/>
<dbReference type="InterPro" id="IPR006748">
    <property type="entry name" value="NH2Glyco/OHUrea_AB-resist_kin"/>
</dbReference>
<dbReference type="Pfam" id="PF04655">
    <property type="entry name" value="APH_6_hur"/>
    <property type="match status" value="1"/>
</dbReference>
<protein>
    <submittedName>
        <fullName evidence="1">3'-kinase</fullName>
    </submittedName>
</protein>
<dbReference type="SUPFAM" id="SSF56112">
    <property type="entry name" value="Protein kinase-like (PK-like)"/>
    <property type="match status" value="1"/>
</dbReference>
<dbReference type="AlphaFoldDB" id="A0A5C5R757"/>
<sequence>MRPLGSTAVHPLDPWREVLARWAASPDGAPIATPGSDLLPVRWRGRAAMLKRANSAEERAGAAVLRWWGGDGAAEVFAHEGDTVLMERATGSSDLMAMALGGRDDEATRILCGTVEHLHRPRPDSPAVRLVPLREWFGSLAAARGADERYRRSWAAAEALLAEPRDKVVLHGDVHHANVLDFGVRGWLAIDPKCVVGERGYDYANLLTNPDLPSAADPARFARQLDVIVAASGVPRDRLLQWVIAFAGLSAAWFDEDGDTDGRERDFAVADLAAHHLTRGAS</sequence>
<dbReference type="InterPro" id="IPR011009">
    <property type="entry name" value="Kinase-like_dom_sf"/>
</dbReference>
<accession>A0A5C5R757</accession>
<keyword evidence="2" id="KW-1185">Reference proteome</keyword>
<organism evidence="1 2">
    <name type="scientific">Tsukamurella asaccharolytica</name>
    <dbReference type="NCBI Taxonomy" id="2592067"/>
    <lineage>
        <taxon>Bacteria</taxon>
        <taxon>Bacillati</taxon>
        <taxon>Actinomycetota</taxon>
        <taxon>Actinomycetes</taxon>
        <taxon>Mycobacteriales</taxon>
        <taxon>Tsukamurellaceae</taxon>
        <taxon>Tsukamurella</taxon>
    </lineage>
</organism>
<gene>
    <name evidence="1" type="ORF">FK529_15245</name>
</gene>
<comment type="caution">
    <text evidence="1">The sequence shown here is derived from an EMBL/GenBank/DDBJ whole genome shotgun (WGS) entry which is preliminary data.</text>
</comment>
<dbReference type="Proteomes" id="UP000317291">
    <property type="component" value="Unassembled WGS sequence"/>
</dbReference>